<dbReference type="AlphaFoldDB" id="A0AAV2QFW4"/>
<evidence type="ECO:0000256" key="2">
    <source>
        <dbReference type="ARBA" id="ARBA00022525"/>
    </source>
</evidence>
<evidence type="ECO:0000256" key="6">
    <source>
        <dbReference type="ARBA" id="ARBA00023157"/>
    </source>
</evidence>
<evidence type="ECO:0000313" key="10">
    <source>
        <dbReference type="Proteomes" id="UP001497623"/>
    </source>
</evidence>
<keyword evidence="4" id="KW-0378">Hydrolase</keyword>
<dbReference type="InterPro" id="IPR001254">
    <property type="entry name" value="Trypsin_dom"/>
</dbReference>
<name>A0AAV2QFW4_MEGNR</name>
<dbReference type="EMBL" id="CAXKWB010005711">
    <property type="protein sequence ID" value="CAL4079515.1"/>
    <property type="molecule type" value="Genomic_DNA"/>
</dbReference>
<evidence type="ECO:0000256" key="5">
    <source>
        <dbReference type="ARBA" id="ARBA00022825"/>
    </source>
</evidence>
<dbReference type="PROSITE" id="PS00135">
    <property type="entry name" value="TRYPSIN_SER"/>
    <property type="match status" value="1"/>
</dbReference>
<dbReference type="GO" id="GO:0005615">
    <property type="term" value="C:extracellular space"/>
    <property type="evidence" value="ECO:0007669"/>
    <property type="project" value="TreeGrafter"/>
</dbReference>
<proteinExistence type="inferred from homology"/>
<dbReference type="GO" id="GO:0004252">
    <property type="term" value="F:serine-type endopeptidase activity"/>
    <property type="evidence" value="ECO:0007669"/>
    <property type="project" value="InterPro"/>
</dbReference>
<accession>A0AAV2QFW4</accession>
<feature type="domain" description="Peptidase S1" evidence="8">
    <location>
        <begin position="1"/>
        <end position="192"/>
    </location>
</feature>
<keyword evidence="5" id="KW-0720">Serine protease</keyword>
<comment type="caution">
    <text evidence="9">The sequence shown here is derived from an EMBL/GenBank/DDBJ whole genome shotgun (WGS) entry which is preliminary data.</text>
</comment>
<dbReference type="Gene3D" id="2.40.10.10">
    <property type="entry name" value="Trypsin-like serine proteases"/>
    <property type="match status" value="1"/>
</dbReference>
<dbReference type="PANTHER" id="PTHR24264">
    <property type="entry name" value="TRYPSIN-RELATED"/>
    <property type="match status" value="1"/>
</dbReference>
<dbReference type="Pfam" id="PF00089">
    <property type="entry name" value="Trypsin"/>
    <property type="match status" value="1"/>
</dbReference>
<evidence type="ECO:0000256" key="1">
    <source>
        <dbReference type="ARBA" id="ARBA00004613"/>
    </source>
</evidence>
<evidence type="ECO:0000256" key="3">
    <source>
        <dbReference type="ARBA" id="ARBA00022670"/>
    </source>
</evidence>
<dbReference type="InterPro" id="IPR033116">
    <property type="entry name" value="TRYPSIN_SER"/>
</dbReference>
<evidence type="ECO:0000313" key="9">
    <source>
        <dbReference type="EMBL" id="CAL4079515.1"/>
    </source>
</evidence>
<evidence type="ECO:0000259" key="8">
    <source>
        <dbReference type="PROSITE" id="PS50240"/>
    </source>
</evidence>
<keyword evidence="10" id="KW-1185">Reference proteome</keyword>
<dbReference type="PRINTS" id="PR00722">
    <property type="entry name" value="CHYMOTRYPSIN"/>
</dbReference>
<dbReference type="InterPro" id="IPR001314">
    <property type="entry name" value="Peptidase_S1A"/>
</dbReference>
<organism evidence="9 10">
    <name type="scientific">Meganyctiphanes norvegica</name>
    <name type="common">Northern krill</name>
    <name type="synonym">Thysanopoda norvegica</name>
    <dbReference type="NCBI Taxonomy" id="48144"/>
    <lineage>
        <taxon>Eukaryota</taxon>
        <taxon>Metazoa</taxon>
        <taxon>Ecdysozoa</taxon>
        <taxon>Arthropoda</taxon>
        <taxon>Crustacea</taxon>
        <taxon>Multicrustacea</taxon>
        <taxon>Malacostraca</taxon>
        <taxon>Eumalacostraca</taxon>
        <taxon>Eucarida</taxon>
        <taxon>Euphausiacea</taxon>
        <taxon>Euphausiidae</taxon>
        <taxon>Meganyctiphanes</taxon>
    </lineage>
</organism>
<reference evidence="9 10" key="1">
    <citation type="submission" date="2024-05" db="EMBL/GenBank/DDBJ databases">
        <authorList>
            <person name="Wallberg A."/>
        </authorList>
    </citation>
    <scope>NUCLEOTIDE SEQUENCE [LARGE SCALE GENOMIC DNA]</scope>
</reference>
<dbReference type="FunFam" id="2.40.10.10:FF:000002">
    <property type="entry name" value="Transmembrane protease serine"/>
    <property type="match status" value="1"/>
</dbReference>
<dbReference type="InterPro" id="IPR043504">
    <property type="entry name" value="Peptidase_S1_PA_chymotrypsin"/>
</dbReference>
<dbReference type="SUPFAM" id="SSF50494">
    <property type="entry name" value="Trypsin-like serine proteases"/>
    <property type="match status" value="1"/>
</dbReference>
<keyword evidence="6" id="KW-1015">Disulfide bond</keyword>
<protein>
    <recommendedName>
        <fullName evidence="8">Peptidase S1 domain-containing protein</fullName>
    </recommendedName>
</protein>
<dbReference type="PROSITE" id="PS50240">
    <property type="entry name" value="TRYPSIN_DOM"/>
    <property type="match status" value="1"/>
</dbReference>
<dbReference type="InterPro" id="IPR009003">
    <property type="entry name" value="Peptidase_S1_PA"/>
</dbReference>
<comment type="similarity">
    <text evidence="7">Belongs to the peptidase S1 family. CLIP subfamily.</text>
</comment>
<dbReference type="GO" id="GO:0006508">
    <property type="term" value="P:proteolysis"/>
    <property type="evidence" value="ECO:0007669"/>
    <property type="project" value="UniProtKB-KW"/>
</dbReference>
<sequence>VQKYGWDVEVLIGEHDVTTKKETNVTVIIPAEKIFQHPSYNQNNLKNDIAIIQLSQQIDFSIDHRVTPICLPEPGRNYVDQLAMVTGWGTTSEGGKQAGELQEVQVPIMSNKACEAIYHNVIFKTSICAGIPEGGKDSCQGDSGGPMVVTSSSGHKEQIGVVSWGAGCARPGKPGVYARVTEYLYWIHETISWDQTCQ</sequence>
<dbReference type="Proteomes" id="UP001497623">
    <property type="component" value="Unassembled WGS sequence"/>
</dbReference>
<dbReference type="CDD" id="cd00190">
    <property type="entry name" value="Tryp_SPc"/>
    <property type="match status" value="1"/>
</dbReference>
<feature type="non-terminal residue" evidence="9">
    <location>
        <position position="1"/>
    </location>
</feature>
<comment type="subcellular location">
    <subcellularLocation>
        <location evidence="1">Secreted</location>
    </subcellularLocation>
</comment>
<keyword evidence="3" id="KW-0645">Protease</keyword>
<evidence type="ECO:0000256" key="7">
    <source>
        <dbReference type="ARBA" id="ARBA00024195"/>
    </source>
</evidence>
<gene>
    <name evidence="9" type="ORF">MNOR_LOCUS11040</name>
</gene>
<dbReference type="PANTHER" id="PTHR24264:SF65">
    <property type="entry name" value="SRCR DOMAIN-CONTAINING PROTEIN"/>
    <property type="match status" value="1"/>
</dbReference>
<keyword evidence="2" id="KW-0964">Secreted</keyword>
<dbReference type="InterPro" id="IPR050127">
    <property type="entry name" value="Serine_Proteases_S1"/>
</dbReference>
<dbReference type="SMART" id="SM00020">
    <property type="entry name" value="Tryp_SPc"/>
    <property type="match status" value="1"/>
</dbReference>
<evidence type="ECO:0000256" key="4">
    <source>
        <dbReference type="ARBA" id="ARBA00022801"/>
    </source>
</evidence>